<dbReference type="AlphaFoldDB" id="A0A670Z746"/>
<sequence length="94" mass="10729">FHMHLWVEVAGKVPSHLMLSITRLALGNKIIGLSLRGKASLAATMVKYRRMRKPTEPQNWAVDYQEKYIPFSKSQLVEALVKVKIGFCVNYDIP</sequence>
<reference evidence="1" key="1">
    <citation type="submission" date="2025-08" db="UniProtKB">
        <authorList>
            <consortium name="Ensembl"/>
        </authorList>
    </citation>
    <scope>IDENTIFICATION</scope>
</reference>
<evidence type="ECO:0000313" key="1">
    <source>
        <dbReference type="Ensembl" id="ENSPTXP00000016886.1"/>
    </source>
</evidence>
<keyword evidence="2" id="KW-1185">Reference proteome</keyword>
<name>A0A670Z746_PSETE</name>
<dbReference type="Ensembl" id="ENSPTXT00000017404.1">
    <property type="protein sequence ID" value="ENSPTXP00000016886.1"/>
    <property type="gene ID" value="ENSPTXG00000011647.1"/>
</dbReference>
<proteinExistence type="predicted"/>
<protein>
    <submittedName>
        <fullName evidence="1">Uncharacterized protein</fullName>
    </submittedName>
</protein>
<reference evidence="1" key="2">
    <citation type="submission" date="2025-09" db="UniProtKB">
        <authorList>
            <consortium name="Ensembl"/>
        </authorList>
    </citation>
    <scope>IDENTIFICATION</scope>
</reference>
<dbReference type="Proteomes" id="UP000472273">
    <property type="component" value="Unplaced"/>
</dbReference>
<evidence type="ECO:0000313" key="2">
    <source>
        <dbReference type="Proteomes" id="UP000472273"/>
    </source>
</evidence>
<accession>A0A670Z746</accession>
<organism evidence="1 2">
    <name type="scientific">Pseudonaja textilis</name>
    <name type="common">Eastern brown snake</name>
    <dbReference type="NCBI Taxonomy" id="8673"/>
    <lineage>
        <taxon>Eukaryota</taxon>
        <taxon>Metazoa</taxon>
        <taxon>Chordata</taxon>
        <taxon>Craniata</taxon>
        <taxon>Vertebrata</taxon>
        <taxon>Euteleostomi</taxon>
        <taxon>Lepidosauria</taxon>
        <taxon>Squamata</taxon>
        <taxon>Bifurcata</taxon>
        <taxon>Unidentata</taxon>
        <taxon>Episquamata</taxon>
        <taxon>Toxicofera</taxon>
        <taxon>Serpentes</taxon>
        <taxon>Colubroidea</taxon>
        <taxon>Elapidae</taxon>
        <taxon>Hydrophiinae</taxon>
        <taxon>Pseudonaja</taxon>
    </lineage>
</organism>